<evidence type="ECO:0000313" key="2">
    <source>
        <dbReference type="Proteomes" id="UP000826212"/>
    </source>
</evidence>
<proteinExistence type="predicted"/>
<keyword evidence="2" id="KW-1185">Reference proteome</keyword>
<evidence type="ECO:0000313" key="1">
    <source>
        <dbReference type="EMBL" id="QZE13860.1"/>
    </source>
</evidence>
<organism evidence="1 2">
    <name type="scientific">Halosquirtibacter laminarini</name>
    <dbReference type="NCBI Taxonomy" id="3374600"/>
    <lineage>
        <taxon>Bacteria</taxon>
        <taxon>Pseudomonadati</taxon>
        <taxon>Bacteroidota</taxon>
        <taxon>Bacteroidia</taxon>
        <taxon>Marinilabiliales</taxon>
        <taxon>Prolixibacteraceae</taxon>
        <taxon>Halosquirtibacter</taxon>
    </lineage>
</organism>
<name>A0AC61NHY3_9BACT</name>
<reference evidence="1" key="1">
    <citation type="submission" date="2021-08" db="EMBL/GenBank/DDBJ databases">
        <title>Novel anaerobic bacterium isolated from sea squirt in East Sea, Republic of Korea.</title>
        <authorList>
            <person name="Nguyen T.H."/>
            <person name="Li Z."/>
            <person name="Lee Y.-J."/>
            <person name="Ko J."/>
            <person name="Kim S.-G."/>
        </authorList>
    </citation>
    <scope>NUCLEOTIDE SEQUENCE</scope>
    <source>
        <strain evidence="1">KCTC 25031</strain>
    </source>
</reference>
<dbReference type="Proteomes" id="UP000826212">
    <property type="component" value="Chromosome"/>
</dbReference>
<sequence>MKLNKTSIDGLLLIENFQAEDNRGAFVKTFNRDDFSNNSLNVEWKESYFSISHKGTIRGMHFQNPPHDHEKLVYVAKGAIIDVVLDLRSDSNTFSQYEIFELNDRNRYSLYIPKGLAHGFMSLEDGTITVYNVSTVYAPESDNGILYNSFGYDWNGITKPIISERDLKFQPFTKFKSPFL</sequence>
<dbReference type="EMBL" id="CP081303">
    <property type="protein sequence ID" value="QZE13860.1"/>
    <property type="molecule type" value="Genomic_DNA"/>
</dbReference>
<gene>
    <name evidence="1" type="ORF">K4L44_15125</name>
</gene>
<accession>A0AC61NHY3</accession>
<protein>
    <submittedName>
        <fullName evidence="1">dTDP-4-dehydrorhamnose 3,5-epimerase family protein</fullName>
    </submittedName>
</protein>